<evidence type="ECO:0000256" key="1">
    <source>
        <dbReference type="ARBA" id="ARBA00005836"/>
    </source>
</evidence>
<evidence type="ECO:0000313" key="8">
    <source>
        <dbReference type="EMBL" id="QAR33068.1"/>
    </source>
</evidence>
<dbReference type="Gene3D" id="3.30.2290.10">
    <property type="entry name" value="PmbA/TldD superfamily"/>
    <property type="match status" value="1"/>
</dbReference>
<feature type="domain" description="Metalloprotease TldD/E central" evidence="7">
    <location>
        <begin position="107"/>
        <end position="214"/>
    </location>
</feature>
<dbReference type="GO" id="GO:0008237">
    <property type="term" value="F:metallopeptidase activity"/>
    <property type="evidence" value="ECO:0007669"/>
    <property type="project" value="UniProtKB-KW"/>
</dbReference>
<dbReference type="InterPro" id="IPR035068">
    <property type="entry name" value="TldD/PmbA_N"/>
</dbReference>
<dbReference type="RefSeq" id="WP_128466354.1">
    <property type="nucleotide sequence ID" value="NZ_CP035108.1"/>
</dbReference>
<sequence>MVKTPDYTRILKKLASCGDYADIFIESSFRRIIVFEDGKIDTLSSEDDSGVGLRLIRNGRTFYGYTNSSDPAVLNEIADGLTALGAKGAERTLDFTCSAPVYAFERPCETIALQDKIKIAETVSRSAYGDKRVVQVRAFYGDVFRDVRIINSIGDDKTKKLSYITIYANAVAKDGDDLQTGYESFGGVFGAEGLDCFDAETVGKEALRKAMNNLEADYAPAGRMPVVLASKAGGTMVHEAVGHGLEADLAEEGMSVYEDKTGTQVANRIISVIDDGTLKPKRGYIPFDDEGTDARRNVLIENGILKSYMRDRLYALKNGGTPTGNGRRESYRHKPIVRMTNTFISSGSTKPEEIIKSVDNGIYVADMGGGQVNTVNGDFVFEVTEGYIIKNGQIDRPVKNATLMGNGPEVMQSIDMTGSDLGFGIGTCGKGGQGVPVSDAQPTLRIPLITVGGK</sequence>
<evidence type="ECO:0000313" key="9">
    <source>
        <dbReference type="Proteomes" id="UP000287502"/>
    </source>
</evidence>
<evidence type="ECO:0000256" key="3">
    <source>
        <dbReference type="ARBA" id="ARBA00022801"/>
    </source>
</evidence>
<evidence type="ECO:0000256" key="4">
    <source>
        <dbReference type="ARBA" id="ARBA00023049"/>
    </source>
</evidence>
<dbReference type="KEGG" id="gtl:EP073_06500"/>
<gene>
    <name evidence="8" type="ORF">EP073_06500</name>
</gene>
<organism evidence="8 9">
    <name type="scientific">Geovibrio thiophilus</name>
    <dbReference type="NCBI Taxonomy" id="139438"/>
    <lineage>
        <taxon>Bacteria</taxon>
        <taxon>Pseudomonadati</taxon>
        <taxon>Deferribacterota</taxon>
        <taxon>Deferribacteres</taxon>
        <taxon>Deferribacterales</taxon>
        <taxon>Geovibrionaceae</taxon>
        <taxon>Geovibrio</taxon>
    </lineage>
</organism>
<dbReference type="Pfam" id="PF01523">
    <property type="entry name" value="PmbA_TldD_1st"/>
    <property type="match status" value="1"/>
</dbReference>
<dbReference type="PANTHER" id="PTHR30624:SF4">
    <property type="entry name" value="METALLOPROTEASE TLDD"/>
    <property type="match status" value="1"/>
</dbReference>
<feature type="domain" description="Metalloprotease TldD/E C-terminal" evidence="6">
    <location>
        <begin position="222"/>
        <end position="453"/>
    </location>
</feature>
<dbReference type="InterPro" id="IPR002510">
    <property type="entry name" value="Metalloprtase-TldD/E_N"/>
</dbReference>
<dbReference type="InterPro" id="IPR045570">
    <property type="entry name" value="Metalloprtase-TldD/E_cen_dom"/>
</dbReference>
<dbReference type="GO" id="GO:0006508">
    <property type="term" value="P:proteolysis"/>
    <property type="evidence" value="ECO:0007669"/>
    <property type="project" value="UniProtKB-KW"/>
</dbReference>
<dbReference type="PIRSF" id="PIRSF004919">
    <property type="entry name" value="TldD"/>
    <property type="match status" value="1"/>
</dbReference>
<dbReference type="Pfam" id="PF19290">
    <property type="entry name" value="PmbA_TldD_2nd"/>
    <property type="match status" value="1"/>
</dbReference>
<proteinExistence type="inferred from homology"/>
<keyword evidence="3" id="KW-0378">Hydrolase</keyword>
<dbReference type="InterPro" id="IPR051463">
    <property type="entry name" value="Peptidase_U62_metallo"/>
</dbReference>
<dbReference type="GO" id="GO:0005829">
    <property type="term" value="C:cytosol"/>
    <property type="evidence" value="ECO:0007669"/>
    <property type="project" value="TreeGrafter"/>
</dbReference>
<dbReference type="InterPro" id="IPR025502">
    <property type="entry name" value="TldD"/>
</dbReference>
<name>A0A410JYE1_9BACT</name>
<evidence type="ECO:0000256" key="2">
    <source>
        <dbReference type="ARBA" id="ARBA00022670"/>
    </source>
</evidence>
<keyword evidence="2" id="KW-0645">Protease</keyword>
<dbReference type="SUPFAM" id="SSF111283">
    <property type="entry name" value="Putative modulator of DNA gyrase, PmbA/TldD"/>
    <property type="match status" value="1"/>
</dbReference>
<dbReference type="AlphaFoldDB" id="A0A410JYE1"/>
<reference evidence="8 9" key="1">
    <citation type="submission" date="2019-01" db="EMBL/GenBank/DDBJ databases">
        <title>Geovibrio thiophilus DSM 11263, complete genome.</title>
        <authorList>
            <person name="Spring S."/>
            <person name="Bunk B."/>
            <person name="Sproer C."/>
        </authorList>
    </citation>
    <scope>NUCLEOTIDE SEQUENCE [LARGE SCALE GENOMIC DNA]</scope>
    <source>
        <strain evidence="8 9">DSM 11263</strain>
    </source>
</reference>
<accession>A0A410JYE1</accession>
<dbReference type="InterPro" id="IPR036059">
    <property type="entry name" value="TldD/PmbA_sf"/>
</dbReference>
<evidence type="ECO:0000259" key="7">
    <source>
        <dbReference type="Pfam" id="PF19290"/>
    </source>
</evidence>
<protein>
    <submittedName>
        <fullName evidence="8">TldD/PmbA family protein</fullName>
    </submittedName>
</protein>
<comment type="similarity">
    <text evidence="1">Belongs to the peptidase U62 family.</text>
</comment>
<dbReference type="PANTHER" id="PTHR30624">
    <property type="entry name" value="UNCHARACTERIZED PROTEIN TLDD AND PMBA"/>
    <property type="match status" value="1"/>
</dbReference>
<dbReference type="Proteomes" id="UP000287502">
    <property type="component" value="Chromosome"/>
</dbReference>
<feature type="domain" description="Metalloprotease TldD/E N-terminal" evidence="5">
    <location>
        <begin position="21"/>
        <end position="78"/>
    </location>
</feature>
<dbReference type="EMBL" id="CP035108">
    <property type="protein sequence ID" value="QAR33068.1"/>
    <property type="molecule type" value="Genomic_DNA"/>
</dbReference>
<evidence type="ECO:0000259" key="6">
    <source>
        <dbReference type="Pfam" id="PF19289"/>
    </source>
</evidence>
<keyword evidence="4" id="KW-0482">Metalloprotease</keyword>
<dbReference type="Pfam" id="PF19289">
    <property type="entry name" value="PmbA_TldD_3rd"/>
    <property type="match status" value="1"/>
</dbReference>
<dbReference type="OrthoDB" id="9803213at2"/>
<dbReference type="InterPro" id="IPR045569">
    <property type="entry name" value="Metalloprtase-TldD/E_C"/>
</dbReference>
<keyword evidence="9" id="KW-1185">Reference proteome</keyword>
<evidence type="ECO:0000259" key="5">
    <source>
        <dbReference type="Pfam" id="PF01523"/>
    </source>
</evidence>